<dbReference type="PANTHER" id="PTHR11895:SF169">
    <property type="entry name" value="GLUTAMYL-TRNA(GLN) AMIDOTRANSFERASE"/>
    <property type="match status" value="1"/>
</dbReference>
<reference evidence="3 4" key="1">
    <citation type="submission" date="2019-10" db="EMBL/GenBank/DDBJ databases">
        <title>Whole genome shotgun sequence of Acrocarpospora pleiomorpha NBRC 16267.</title>
        <authorList>
            <person name="Ichikawa N."/>
            <person name="Kimura A."/>
            <person name="Kitahashi Y."/>
            <person name="Komaki H."/>
            <person name="Oguchi A."/>
        </authorList>
    </citation>
    <scope>NUCLEOTIDE SEQUENCE [LARGE SCALE GENOMIC DNA]</scope>
    <source>
        <strain evidence="3 4">NBRC 16267</strain>
    </source>
</reference>
<accession>A0A5M3XVJ9</accession>
<feature type="domain" description="Allophanate hydrolase C-terminal" evidence="2">
    <location>
        <begin position="436"/>
        <end position="557"/>
    </location>
</feature>
<keyword evidence="3" id="KW-0378">Hydrolase</keyword>
<dbReference type="InterPro" id="IPR053844">
    <property type="entry name" value="AH_C"/>
</dbReference>
<organism evidence="3 4">
    <name type="scientific">Acrocarpospora pleiomorpha</name>
    <dbReference type="NCBI Taxonomy" id="90975"/>
    <lineage>
        <taxon>Bacteria</taxon>
        <taxon>Bacillati</taxon>
        <taxon>Actinomycetota</taxon>
        <taxon>Actinomycetes</taxon>
        <taxon>Streptosporangiales</taxon>
        <taxon>Streptosporangiaceae</taxon>
        <taxon>Acrocarpospora</taxon>
    </lineage>
</organism>
<dbReference type="RefSeq" id="WP_155349732.1">
    <property type="nucleotide sequence ID" value="NZ_BAAAHM010000034.1"/>
</dbReference>
<dbReference type="NCBIfam" id="NF006043">
    <property type="entry name" value="PRK08186.1"/>
    <property type="match status" value="1"/>
</dbReference>
<evidence type="ECO:0000313" key="4">
    <source>
        <dbReference type="Proteomes" id="UP000377595"/>
    </source>
</evidence>
<dbReference type="Gene3D" id="3.10.490.10">
    <property type="entry name" value="Gamma-glutamyl cyclotransferase-like"/>
    <property type="match status" value="1"/>
</dbReference>
<evidence type="ECO:0000313" key="3">
    <source>
        <dbReference type="EMBL" id="GES24930.1"/>
    </source>
</evidence>
<dbReference type="Proteomes" id="UP000377595">
    <property type="component" value="Unassembled WGS sequence"/>
</dbReference>
<dbReference type="GO" id="GO:0016787">
    <property type="term" value="F:hydrolase activity"/>
    <property type="evidence" value="ECO:0007669"/>
    <property type="project" value="UniProtKB-KW"/>
</dbReference>
<protein>
    <submittedName>
        <fullName evidence="3">Allophanate hydrolase</fullName>
    </submittedName>
</protein>
<feature type="domain" description="Amidase" evidence="1">
    <location>
        <begin position="9"/>
        <end position="416"/>
    </location>
</feature>
<dbReference type="EMBL" id="BLAF01000059">
    <property type="protein sequence ID" value="GES24930.1"/>
    <property type="molecule type" value="Genomic_DNA"/>
</dbReference>
<dbReference type="Gene3D" id="3.90.1300.10">
    <property type="entry name" value="Amidase signature (AS) domain"/>
    <property type="match status" value="1"/>
</dbReference>
<sequence length="574" mass="60416">MTQAALDRLQAALRRLERADRPEVWIHLEDHDALRAQAVEIDRRVAAGEHLPLAGTFIAVKDNIDVAGMPTTAASPGAAYHPERDAYAVRRLRLAGALVLGKTNLDQFATGLVGVRSPYGPVRAAHDPQLVSGGSSSGSAVAVALGIVDAALGTDTAGSGRVPAAFNGIIGVKPTLGLVSARGVVPASPSYDAVTVFSRDLATAERMLAVIAAEDPEDPASRAWPATAPLAGPAIGRIGIPGGSALDAMSPEWRDAFDATVGELRDRGLSIIEVDVEPLLATARLLYGGALVAERTAAFGHLLDAGPETVDRVVKQIVGNGATTLATDLVRDQQTLRAQRCRLRPLWERIDALLLPTAPGHPTIAEVLDNPVGKNAWVGTYTNFVNLLDLAAVAIPGAPPVGVTLVGPAFSDRALLDLAAMIRSEDVADPWLPPGVSLAVFGAHMTGQPLSHQLTRCRARMLRPITTAPRYRFYELPTDPPKPGLVRTDAEGCAIGGEEWLVPVAGLADFLDDLVQPMAIGRVDLSDGRSILGFVCEPVALTAATDISHAGDWRQHLAEPRRGDPRSLGSAWHG</sequence>
<dbReference type="InterPro" id="IPR036928">
    <property type="entry name" value="AS_sf"/>
</dbReference>
<proteinExistence type="predicted"/>
<dbReference type="NCBIfam" id="TIGR02713">
    <property type="entry name" value="allophanate_hyd"/>
    <property type="match status" value="1"/>
</dbReference>
<dbReference type="Gene3D" id="1.20.58.1700">
    <property type="match status" value="1"/>
</dbReference>
<comment type="caution">
    <text evidence="3">The sequence shown here is derived from an EMBL/GenBank/DDBJ whole genome shotgun (WGS) entry which is preliminary data.</text>
</comment>
<dbReference type="SUPFAM" id="SSF75304">
    <property type="entry name" value="Amidase signature (AS) enzymes"/>
    <property type="match status" value="1"/>
</dbReference>
<dbReference type="InterPro" id="IPR000120">
    <property type="entry name" value="Amidase"/>
</dbReference>
<dbReference type="Pfam" id="PF21986">
    <property type="entry name" value="AH_C"/>
    <property type="match status" value="1"/>
</dbReference>
<evidence type="ECO:0000259" key="1">
    <source>
        <dbReference type="Pfam" id="PF01425"/>
    </source>
</evidence>
<dbReference type="PANTHER" id="PTHR11895">
    <property type="entry name" value="TRANSAMIDASE"/>
    <property type="match status" value="1"/>
</dbReference>
<gene>
    <name evidence="3" type="primary">atzF</name>
    <name evidence="3" type="ORF">Aple_078290</name>
</gene>
<dbReference type="Pfam" id="PF01425">
    <property type="entry name" value="Amidase"/>
    <property type="match status" value="1"/>
</dbReference>
<evidence type="ECO:0000259" key="2">
    <source>
        <dbReference type="Pfam" id="PF21986"/>
    </source>
</evidence>
<dbReference type="AlphaFoldDB" id="A0A5M3XVJ9"/>
<dbReference type="InterPro" id="IPR014085">
    <property type="entry name" value="Allophanate_hydrolase"/>
</dbReference>
<name>A0A5M3XVJ9_9ACTN</name>
<keyword evidence="4" id="KW-1185">Reference proteome</keyword>
<dbReference type="InterPro" id="IPR023631">
    <property type="entry name" value="Amidase_dom"/>
</dbReference>
<dbReference type="OrthoDB" id="182039at2"/>